<dbReference type="InterPro" id="IPR005754">
    <property type="entry name" value="Sortase"/>
</dbReference>
<evidence type="ECO:0008006" key="4">
    <source>
        <dbReference type="Google" id="ProtNLM"/>
    </source>
</evidence>
<evidence type="ECO:0000256" key="2">
    <source>
        <dbReference type="PIRSR" id="PIRSR605754-1"/>
    </source>
</evidence>
<evidence type="ECO:0000313" key="3">
    <source>
        <dbReference type="EMBL" id="ANY67617.1"/>
    </source>
</evidence>
<dbReference type="CDD" id="cd06166">
    <property type="entry name" value="Sortase_D_2"/>
    <property type="match status" value="1"/>
</dbReference>
<accession>A0A1B2DIR3</accession>
<sequence length="214" mass="23661">MRKIAITLVALGVLLLIYPQWNEWMADREQEKLLKEALLLMDTPEPVNTGAAQSYAQLNDMLNAGEEAEDEAASLLNDFQNGKPIATITIDRIDVLLPILDGATKANMKHAAVHMRETAIFGEEGNAAVAAHRAHTTGRLFNRLNEVEIGDDIVVQTSTAKFIYKVYETLIVEPTELSVLDSVPGENILTLITCDPLINPTHRLIVHARQIETL</sequence>
<keyword evidence="1" id="KW-0378">Hydrolase</keyword>
<dbReference type="Gene3D" id="2.40.260.10">
    <property type="entry name" value="Sortase"/>
    <property type="match status" value="1"/>
</dbReference>
<name>A0A1B2DIR3_9BACL</name>
<protein>
    <recommendedName>
        <fullName evidence="4">Class C sortase</fullName>
    </recommendedName>
</protein>
<dbReference type="SUPFAM" id="SSF63817">
    <property type="entry name" value="Sortase"/>
    <property type="match status" value="1"/>
</dbReference>
<dbReference type="InterPro" id="IPR042000">
    <property type="entry name" value="Sortase_D_2"/>
</dbReference>
<evidence type="ECO:0000256" key="1">
    <source>
        <dbReference type="ARBA" id="ARBA00022801"/>
    </source>
</evidence>
<reference evidence="3" key="1">
    <citation type="submission" date="2016-08" db="EMBL/GenBank/DDBJ databases">
        <title>Complete Genome Seqeunce of Paenibacillus sp. BIHB 4019 from tea rhizoplane.</title>
        <authorList>
            <person name="Thakur R."/>
            <person name="Swarnkar M.K."/>
            <person name="Gulati A."/>
        </authorList>
    </citation>
    <scope>NUCLEOTIDE SEQUENCE [LARGE SCALE GENOMIC DNA]</scope>
    <source>
        <strain evidence="3">BIHB4019</strain>
    </source>
</reference>
<dbReference type="InterPro" id="IPR023365">
    <property type="entry name" value="Sortase_dom-sf"/>
</dbReference>
<dbReference type="AlphaFoldDB" id="A0A1B2DIR3"/>
<dbReference type="NCBIfam" id="TIGR01076">
    <property type="entry name" value="sortase_fam"/>
    <property type="match status" value="1"/>
</dbReference>
<feature type="active site" description="Proton donor/acceptor" evidence="2">
    <location>
        <position position="132"/>
    </location>
</feature>
<organism evidence="3">
    <name type="scientific">Paenibacillus sp. BIHB 4019</name>
    <dbReference type="NCBI Taxonomy" id="1870819"/>
    <lineage>
        <taxon>Bacteria</taxon>
        <taxon>Bacillati</taxon>
        <taxon>Bacillota</taxon>
        <taxon>Bacilli</taxon>
        <taxon>Bacillales</taxon>
        <taxon>Paenibacillaceae</taxon>
        <taxon>Paenibacillus</taxon>
    </lineage>
</organism>
<proteinExistence type="predicted"/>
<dbReference type="GO" id="GO:0016787">
    <property type="term" value="F:hydrolase activity"/>
    <property type="evidence" value="ECO:0007669"/>
    <property type="project" value="UniProtKB-KW"/>
</dbReference>
<dbReference type="RefSeq" id="WP_237163482.1">
    <property type="nucleotide sequence ID" value="NZ_CP016808.1"/>
</dbReference>
<gene>
    <name evidence="3" type="ORF">BBD42_14875</name>
</gene>
<dbReference type="Pfam" id="PF04203">
    <property type="entry name" value="Sortase"/>
    <property type="match status" value="1"/>
</dbReference>
<dbReference type="EMBL" id="CP016808">
    <property type="protein sequence ID" value="ANY67617.1"/>
    <property type="molecule type" value="Genomic_DNA"/>
</dbReference>
<feature type="active site" description="Acyl-thioester intermediate" evidence="2">
    <location>
        <position position="194"/>
    </location>
</feature>